<dbReference type="InterPro" id="IPR007099">
    <property type="entry name" value="RNA-dir_pol_NSvirus"/>
</dbReference>
<dbReference type="GO" id="GO:0039694">
    <property type="term" value="P:viral RNA genome replication"/>
    <property type="evidence" value="ECO:0007669"/>
    <property type="project" value="InterPro"/>
</dbReference>
<evidence type="ECO:0000256" key="6">
    <source>
        <dbReference type="ARBA" id="ARBA00031012"/>
    </source>
</evidence>
<evidence type="ECO:0000256" key="1">
    <source>
        <dbReference type="ARBA" id="ARBA00012494"/>
    </source>
</evidence>
<dbReference type="PROSITE" id="PS50525">
    <property type="entry name" value="RDRP_SSRNA_NEG_SEG"/>
    <property type="match status" value="1"/>
</dbReference>
<dbReference type="GO" id="GO:0003968">
    <property type="term" value="F:RNA-directed RNA polymerase activity"/>
    <property type="evidence" value="ECO:0007669"/>
    <property type="project" value="UniProtKB-KW"/>
</dbReference>
<dbReference type="EC" id="2.7.7.48" evidence="1"/>
<accession>A0A9E8YVS8</accession>
<protein>
    <recommendedName>
        <fullName evidence="2">RNA-directed RNA polymerase L</fullName>
        <ecNumber evidence="1">2.7.7.48</ecNumber>
    </recommendedName>
    <alternativeName>
        <fullName evidence="4">Large structural protein</fullName>
    </alternativeName>
    <alternativeName>
        <fullName evidence="6">Replicase</fullName>
    </alternativeName>
    <alternativeName>
        <fullName evidence="5">Transcriptase</fullName>
    </alternativeName>
</protein>
<keyword evidence="8" id="KW-0696">RNA-directed RNA polymerase</keyword>
<keyword evidence="3" id="KW-0808">Transferase</keyword>
<keyword evidence="8" id="KW-0548">Nucleotidyltransferase</keyword>
<evidence type="ECO:0000256" key="2">
    <source>
        <dbReference type="ARBA" id="ARBA00018602"/>
    </source>
</evidence>
<evidence type="ECO:0000259" key="7">
    <source>
        <dbReference type="PROSITE" id="PS50525"/>
    </source>
</evidence>
<reference evidence="8" key="1">
    <citation type="submission" date="2021-12" db="EMBL/GenBank/DDBJ databases">
        <title>Study of the virome of Phytophthora palustris.</title>
        <authorList>
            <person name="Botella L."/>
            <person name="Jung T."/>
        </authorList>
    </citation>
    <scope>NUCLEOTIDE SEQUENCE</scope>
    <source>
        <strain evidence="8">KA0142</strain>
    </source>
</reference>
<organism evidence="8">
    <name type="scientific">Phytophthora palustris bunya-like virus 12</name>
    <dbReference type="NCBI Taxonomy" id="2976277"/>
    <lineage>
        <taxon>Viruses</taxon>
        <taxon>Riboviria</taxon>
        <taxon>Orthornavirae</taxon>
        <taxon>Negarnaviricota</taxon>
        <taxon>Polyploviricotina</taxon>
        <taxon>Ellioviricetes</taxon>
        <taxon>Bunyavirales</taxon>
    </lineage>
</organism>
<evidence type="ECO:0000256" key="4">
    <source>
        <dbReference type="ARBA" id="ARBA00030285"/>
    </source>
</evidence>
<evidence type="ECO:0000313" key="8">
    <source>
        <dbReference type="EMBL" id="WAK73580.1"/>
    </source>
</evidence>
<feature type="domain" description="RdRp catalytic" evidence="7">
    <location>
        <begin position="1495"/>
        <end position="1682"/>
    </location>
</feature>
<evidence type="ECO:0000256" key="5">
    <source>
        <dbReference type="ARBA" id="ARBA00030436"/>
    </source>
</evidence>
<proteinExistence type="predicted"/>
<sequence length="3102" mass="360060">MFKANTSRLTTRPVPTAGFRTVSVDWSDFAIIPVDLDRFSQVYGLAKLLYNVRSDNKGLVGYDYNLQDRMTYIQLLATKGVQVIIKQTNALTSTIEFPKKLFLVWADSGDFWAIPKNSRLAIWHSGINCYPISYSIPPHDQVVPVVSWPIVSLEMNAYDLGGSGECAILCFIARFCKKSAPTVESLYSIMGLKPGTFLEAENLTVLCHMFRTNMLVVRVSDESTTFNYYRFSEHYSHDICLLNIYPFHFCLIRDLYYHDVDMIQKEFLPEREVFSNEDFQIHLDYVLHRFPISRFMKRCPLYFEVFPFMERKVFFLSGPAGVEVEVVTYTDEDEFEYISDAEDEVENNYVSDLEILPLNSSAELVFHYMRNHPKMRSASNVDVLNAFKVLHNEVVNLMLQYEAQSLHLPSVFYKYYYKCRHNTFAYICVHGLNRDTLFMETDTPLSKYIESTKTPDYILETEKDMTLFEFTVSNRYEQADFIKGGGIISTKYQQEAELVSKKLGKPCTVRIVSGILNEYNSDEVERLMGWPLDKHILRAFYDISNKSRDKIASAYFSSGIAREGLVKGKSLLSNHHSSLNIDAFFVSMMLRNWSWFLSYTVRLIQKYGDSKSVSLCYDLFEKRAKVDIEPGRKWLKVKLCDLMEILASNDLSAIISHLNVFDGNKRVSLASLSGDIMITMKRETPRSEKIVYSPPITELKTYTLTTSQGDAYDTIEKWSEDLVTTSNPIKYDFDDNYLDKLSSFEFKSLLQSSDSRLLANNKMSPEYIEESVEILRLEYNHNNSNPRFKFSPKPTFTWPMVTGVFAQSSLTLDLNFMKNVNSEITGVYTRTVLEKAIMGKFYTESVMDDDIQKAREHYSKCRQEYTQFLINNNLVKRYITFTSEEKAKVLQLRSRRVKGQQELSRLMGIGKRKSVNLVKVICKKRTSMRKNFEDEMKHYNKNRKGMRGVGSEYSYDKLLDYFTSLHERLMAKNADMILNPLYNRERSPGNDFLKECKNDFTARWDSFYNEHFKTTLLENLSEVIGRLSKFLFNESMKSYNSDFVKIDNLGFTDMLVMIRGGPKAAKNNCCRLFRMIFPIDDRDLVYSGYEQNENYQVISISGKYYILTPWSQYHLDVIYDGFSARERCFTSLYSSCVRTQVESEKVLPKLNLLPMTLMMNNRRKTESLMHNLRYLIVNPLGLYANIHSIIKIFGTFNHTYLGAWLKSSILRNYNRFATTMIELIKTKDRNLDNKLKTTPLKDMFFSENIVNSEQLTFHIYDTYLMTKAPVNNTLEQVSNLKEILGDVKMYEEKHSDVEGMNDKSQHINVFDFDANSYDDDFTYDPVFCQYLGFHMSNFLRNKITPSEMEIVWDRLMEQGLSKIANSNGLRGYKESNFFSKKGFEVVFDKVIDTLQESDSTLDEMIERYMAADYKTSCDMIKSEMIRKKDMVLDQITFHIVHKIQRGGGREIFCMDMMTKIFQNPIEMFMKYLCKQVPNEFISIPSNKRHGLIHRDFYERSPSPWIKETIRWVLDCRRWAPHSVFQKYVHFIHGMSSFLPGNFVHYFGAFADKMFKKQFCTRTHVVEAITGNKAFDDLKNILKPDAKIPGKYNFTVKFSFVMGIFNYLSTLMHSANQMVCSEVSMRNNLTWDRGLVVMDAKCHSDDSVVTTYHEKTISIRPTVLIYDWLLKCANHMLSIKKSQINRNVYLEFLSTLYIFDRFIPVVPKFISTIPFKPTDLGYPTDVTFAASQSIEMLLQGGTIEESFLILKITERFIQNIYRLNPNPNLPYSLMGNIDCHPVELLLSGVESDVINHYLYNKERLLSTTQVLIDHGVIASSGIEGFNIVWDMSSKVSYKLLKKYSKFDQILNKLNNKYPWTLSQCKMGNDYLQLIWYLNKLRNPKYYASIIQEPGSRLFTRIFGSAKYRNIFLKNGALMKVSDLTNLLQYSPTDTVCSPEVEDYYNSLNLMNPYVEELHDVFLTTEITGQLSQSSFKMKPVTLNITSSRLDRVKMSTQEVVSYIYETEAYRLLGKAQDPLREVERVKQFVSSVGLKLPESDPELAMKVIDFALGRKEPKYSMIGPLPSDEKRIDDYNGIVVYITHNSFWGNIMDVTTTRADIIDWAKKVSRGKTPKLVVDYMEITQMIRIAKSLDVYGLDLYKKDLAAIQQDRFDNLPINWKPLVYSTTKRVMSDLVEENFWTLWYKEQIKVDRNWYGAGKCLVSLPEAVIQIIILNGSIDEICIRDETHTEFSVTSNWYLLSILAQPGLKLPTIPSETADQTKDYFGYNNNTGLYGFGSPRAFDRVFFRPVKLGIDKESLLYNTVYKDKKGKLYVVDNDNEYLLEQYTSSETNTIDFSRYLDREKVLKLINDKKVKNFCLKVSYDMRKEFSFKKEDVVDTIGFTKLYKLIYNHPDSIKVFQGQKNPDVFYESFPLWKKTNPDFGYPNEEEMDALIETEHTQPLPPRVLRLLHKLGKSTVPESEKESIMISMYHTPKEDRISYLMSVMGSLNQTEQSNMLVLALRSTRFYESCKMLGKKTFLIFTPLMKLIMSALDNSPCISDTLENIQMKYARNLPRSVVFSYLLARVIFTALYTNNVLSENDPVCQLVVKIIDESFDTGLSRVLNTISARDPILRSIEFDVSKSDFIEMILNVLDSLYLTEWTRRGYPNDRQRGFPYESEYAEFIKPMLKIKKHMLKRGITIVSSSKKRINKIYCSTAKPVLGIIDSRFTPLNEDDMDEFEAGYTYLSDPEEDLELEEEGEAPELRFVNIPCCDRIGMMTVRGTAHTLMIKTSMFSLDIHNCFGVKRFYQKTSYSGLEEFVSEYGSVYINISNDGKRLKPENSTTVSHDELNKLIKRYPSPKILIDGEELDKKEVLRDSSKLAKIITIDNYFTRLKPGVPKEDVVKETSEAVESVGDIMRDDFESFKKAADTFLNKPSEEIELSGNRENYLDMVVNLYQKNQEAIDNWVAGSKEMAELSKKYMPKNVYNYNENMKLLFDAETLGEFNTLFGNSWTKFENNEIYLTPLTKRVKVERALYQISRLQANMKEKYSKILFLMVVLLAAIPETNDPNHEDHNFSRALDELFDIELDIEIPFDIMTALQPNPGEISKAPDLRRIFGKR</sequence>
<evidence type="ECO:0000256" key="3">
    <source>
        <dbReference type="ARBA" id="ARBA00022679"/>
    </source>
</evidence>
<dbReference type="EMBL" id="OL795357">
    <property type="protein sequence ID" value="WAK73580.1"/>
    <property type="molecule type" value="Genomic_RNA"/>
</dbReference>
<name>A0A9E8YVS8_9VIRU</name>